<evidence type="ECO:0008006" key="3">
    <source>
        <dbReference type="Google" id="ProtNLM"/>
    </source>
</evidence>
<evidence type="ECO:0000313" key="1">
    <source>
        <dbReference type="EMBL" id="KAK5118810.1"/>
    </source>
</evidence>
<gene>
    <name evidence="1" type="ORF">LTR62_000019</name>
</gene>
<proteinExistence type="predicted"/>
<sequence length="233" mass="25409">MKIILTGCTGFIGGATLARCLAHPSITSIVVLTRRPLQTTHSKLTTIILSSFLPAGYTPEVITQLKGAEACIWSMGTPTSGREVHYDFTFAAARTFLENLRPSALKTGKKPFRFIYVSGFVVERDQQRNLWFMSEARKMRGTVEMGLVAMEKESEGAFQAVAVRPGYLHRAKMGLPGGLMVSVLPTAWHVAVEEFAAATVEMGISGDGGHSVENAELKTKGRVALEQIPWSYS</sequence>
<accession>A0AAN7YJY6</accession>
<dbReference type="AlphaFoldDB" id="A0AAN7YJY6"/>
<dbReference type="PANTHER" id="PTHR14097">
    <property type="entry name" value="OXIDOREDUCTASE HTATIP2"/>
    <property type="match status" value="1"/>
</dbReference>
<organism evidence="1 2">
    <name type="scientific">Meristemomyces frigidus</name>
    <dbReference type="NCBI Taxonomy" id="1508187"/>
    <lineage>
        <taxon>Eukaryota</taxon>
        <taxon>Fungi</taxon>
        <taxon>Dikarya</taxon>
        <taxon>Ascomycota</taxon>
        <taxon>Pezizomycotina</taxon>
        <taxon>Dothideomycetes</taxon>
        <taxon>Dothideomycetidae</taxon>
        <taxon>Mycosphaerellales</taxon>
        <taxon>Teratosphaeriaceae</taxon>
        <taxon>Meristemomyces</taxon>
    </lineage>
</organism>
<dbReference type="SUPFAM" id="SSF51735">
    <property type="entry name" value="NAD(P)-binding Rossmann-fold domains"/>
    <property type="match status" value="1"/>
</dbReference>
<dbReference type="EMBL" id="JAVRRL010000001">
    <property type="protein sequence ID" value="KAK5118810.1"/>
    <property type="molecule type" value="Genomic_DNA"/>
</dbReference>
<dbReference type="PANTHER" id="PTHR14097:SF9">
    <property type="entry name" value="EPIMERASE, PUTATIVE (AFU_ORTHOLOGUE AFUA_8G07320)-RELATED"/>
    <property type="match status" value="1"/>
</dbReference>
<name>A0AAN7YJY6_9PEZI</name>
<dbReference type="InterPro" id="IPR036291">
    <property type="entry name" value="NAD(P)-bd_dom_sf"/>
</dbReference>
<evidence type="ECO:0000313" key="2">
    <source>
        <dbReference type="Proteomes" id="UP001310890"/>
    </source>
</evidence>
<dbReference type="Proteomes" id="UP001310890">
    <property type="component" value="Unassembled WGS sequence"/>
</dbReference>
<reference evidence="1" key="1">
    <citation type="submission" date="2023-08" db="EMBL/GenBank/DDBJ databases">
        <title>Black Yeasts Isolated from many extreme environments.</title>
        <authorList>
            <person name="Coleine C."/>
            <person name="Stajich J.E."/>
            <person name="Selbmann L."/>
        </authorList>
    </citation>
    <scope>NUCLEOTIDE SEQUENCE</scope>
    <source>
        <strain evidence="1">CCFEE 5401</strain>
    </source>
</reference>
<dbReference type="Gene3D" id="3.40.50.720">
    <property type="entry name" value="NAD(P)-binding Rossmann-like Domain"/>
    <property type="match status" value="1"/>
</dbReference>
<protein>
    <recommendedName>
        <fullName evidence="3">NAD(P)-binding domain-containing protein</fullName>
    </recommendedName>
</protein>
<comment type="caution">
    <text evidence="1">The sequence shown here is derived from an EMBL/GenBank/DDBJ whole genome shotgun (WGS) entry which is preliminary data.</text>
</comment>